<sequence length="218" mass="24698">MAYPYYGYLPPPPVFETPYRPQPFYGGYPPIIPSPTFYGYSSPTSFQQAWAQDPPGTFRTMVEWDTNSEKNWPMCTHFIEPYTKNADFLKILMSILKGRLGCEFPQNFKAIVYLEKVPAAELAGVHDELKKIVDAGTSLRGHNLSLEPAKALFEKAKAEKKKKDEGDEKKKVEEMWKKFMGGSYGSGWPVWPYPPAAAPPAWPGYGPSYIPYPFPRPS</sequence>
<gene>
    <name evidence="1" type="ORF">B9479_001869</name>
</gene>
<name>A0A5D3B554_9TREE</name>
<protein>
    <submittedName>
        <fullName evidence="1">Uncharacterized protein</fullName>
    </submittedName>
</protein>
<accession>A0A5D3B554</accession>
<evidence type="ECO:0000313" key="1">
    <source>
        <dbReference type="EMBL" id="TYJ57330.1"/>
    </source>
</evidence>
<comment type="caution">
    <text evidence="1">The sequence shown here is derived from an EMBL/GenBank/DDBJ whole genome shotgun (WGS) entry which is preliminary data.</text>
</comment>
<dbReference type="AlphaFoldDB" id="A0A5D3B554"/>
<proteinExistence type="predicted"/>
<keyword evidence="2" id="KW-1185">Reference proteome</keyword>
<reference evidence="1 2" key="1">
    <citation type="submission" date="2017-05" db="EMBL/GenBank/DDBJ databases">
        <title>The Genome Sequence of Tsuchiyaea wingfieldii DSM 27421.</title>
        <authorList>
            <person name="Cuomo C."/>
            <person name="Passer A."/>
            <person name="Billmyre B."/>
            <person name="Heitman J."/>
        </authorList>
    </citation>
    <scope>NUCLEOTIDE SEQUENCE [LARGE SCALE GENOMIC DNA]</scope>
    <source>
        <strain evidence="1 2">DSM 27421</strain>
    </source>
</reference>
<evidence type="ECO:0000313" key="2">
    <source>
        <dbReference type="Proteomes" id="UP000322245"/>
    </source>
</evidence>
<dbReference type="Proteomes" id="UP000322245">
    <property type="component" value="Unassembled WGS sequence"/>
</dbReference>
<dbReference type="EMBL" id="NIDF01000013">
    <property type="protein sequence ID" value="TYJ57330.1"/>
    <property type="molecule type" value="Genomic_DNA"/>
</dbReference>
<organism evidence="1 2">
    <name type="scientific">Cryptococcus floricola</name>
    <dbReference type="NCBI Taxonomy" id="2591691"/>
    <lineage>
        <taxon>Eukaryota</taxon>
        <taxon>Fungi</taxon>
        <taxon>Dikarya</taxon>
        <taxon>Basidiomycota</taxon>
        <taxon>Agaricomycotina</taxon>
        <taxon>Tremellomycetes</taxon>
        <taxon>Tremellales</taxon>
        <taxon>Cryptococcaceae</taxon>
        <taxon>Cryptococcus</taxon>
    </lineage>
</organism>